<protein>
    <submittedName>
        <fullName evidence="3">Thermonuclease family protein</fullName>
    </submittedName>
</protein>
<dbReference type="SUPFAM" id="SSF50199">
    <property type="entry name" value="Staphylococcal nuclease"/>
    <property type="match status" value="1"/>
</dbReference>
<keyword evidence="1" id="KW-0732">Signal</keyword>
<feature type="chain" id="PRO_5046794275" evidence="1">
    <location>
        <begin position="23"/>
        <end position="415"/>
    </location>
</feature>
<evidence type="ECO:0000256" key="1">
    <source>
        <dbReference type="SAM" id="SignalP"/>
    </source>
</evidence>
<feature type="domain" description="TNase-like" evidence="2">
    <location>
        <begin position="263"/>
        <end position="410"/>
    </location>
</feature>
<dbReference type="InterPro" id="IPR035437">
    <property type="entry name" value="SNase_OB-fold_sf"/>
</dbReference>
<organism evidence="3 4">
    <name type="scientific">Aquimarina rubra</name>
    <dbReference type="NCBI Taxonomy" id="1920033"/>
    <lineage>
        <taxon>Bacteria</taxon>
        <taxon>Pseudomonadati</taxon>
        <taxon>Bacteroidota</taxon>
        <taxon>Flavobacteriia</taxon>
        <taxon>Flavobacteriales</taxon>
        <taxon>Flavobacteriaceae</taxon>
        <taxon>Aquimarina</taxon>
    </lineage>
</organism>
<dbReference type="RefSeq" id="WP_378293858.1">
    <property type="nucleotide sequence ID" value="NZ_JBHULE010000019.1"/>
</dbReference>
<keyword evidence="4" id="KW-1185">Reference proteome</keyword>
<comment type="caution">
    <text evidence="3">The sequence shown here is derived from an EMBL/GenBank/DDBJ whole genome shotgun (WGS) entry which is preliminary data.</text>
</comment>
<accession>A0ABW5LGL2</accession>
<dbReference type="PROSITE" id="PS50830">
    <property type="entry name" value="TNASE_3"/>
    <property type="match status" value="1"/>
</dbReference>
<dbReference type="InterPro" id="IPR016071">
    <property type="entry name" value="Staphylococal_nuclease_OB-fold"/>
</dbReference>
<dbReference type="EMBL" id="JBHULE010000019">
    <property type="protein sequence ID" value="MFD2564008.1"/>
    <property type="molecule type" value="Genomic_DNA"/>
</dbReference>
<dbReference type="Proteomes" id="UP001597319">
    <property type="component" value="Unassembled WGS sequence"/>
</dbReference>
<dbReference type="SMART" id="SM00318">
    <property type="entry name" value="SNc"/>
    <property type="match status" value="1"/>
</dbReference>
<gene>
    <name evidence="3" type="ORF">ACFSR1_15105</name>
</gene>
<evidence type="ECO:0000259" key="2">
    <source>
        <dbReference type="PROSITE" id="PS50830"/>
    </source>
</evidence>
<proteinExistence type="predicted"/>
<sequence length="415" mass="48185">MKKSCKFTFLMFTLFLWTSTIAQTNEEKQVLENEIVLEFKKYDQSKIDAIAEYLFVSEDKTHLDYSKKNSLKKIEVIKTSNYDFSSTQNDKNILKGVYIYSMKNNEYQVVEKLFEYMHDTNNILSVNQYDMYALFAYLYYKQGKKDLLKNFLSRLLEGNKNIMKEYNATLPNYQAILAYLRLLDNDINACEDLLSMSIASDSKKINHTIRFKDNSKRDLLFPFCNDYVENLKQGYTNSSNNSNVEIDETSAIFNKETGKIYKKEISGTIIGIVSGDRFVIREDRTKQELPLKIMSINAPKNGEFMAKEAYDFTSKAIFNKEVEVSLVVYSRKLDLFGAIVKYSFVKSSKKFENAPNSTVQIGNMVMAEDRYLNIEILKNGYAKLNDQIKTGILWDAQEEARKNKLGIWSKPETDK</sequence>
<feature type="signal peptide" evidence="1">
    <location>
        <begin position="1"/>
        <end position="22"/>
    </location>
</feature>
<dbReference type="Gene3D" id="2.40.50.90">
    <property type="match status" value="1"/>
</dbReference>
<evidence type="ECO:0000313" key="4">
    <source>
        <dbReference type="Proteomes" id="UP001597319"/>
    </source>
</evidence>
<dbReference type="Pfam" id="PF00565">
    <property type="entry name" value="SNase"/>
    <property type="match status" value="1"/>
</dbReference>
<name>A0ABW5LGL2_9FLAO</name>
<evidence type="ECO:0000313" key="3">
    <source>
        <dbReference type="EMBL" id="MFD2564008.1"/>
    </source>
</evidence>
<reference evidence="4" key="1">
    <citation type="journal article" date="2019" name="Int. J. Syst. Evol. Microbiol.">
        <title>The Global Catalogue of Microorganisms (GCM) 10K type strain sequencing project: providing services to taxonomists for standard genome sequencing and annotation.</title>
        <authorList>
            <consortium name="The Broad Institute Genomics Platform"/>
            <consortium name="The Broad Institute Genome Sequencing Center for Infectious Disease"/>
            <person name="Wu L."/>
            <person name="Ma J."/>
        </authorList>
    </citation>
    <scope>NUCLEOTIDE SEQUENCE [LARGE SCALE GENOMIC DNA]</scope>
    <source>
        <strain evidence="4">KCTC 52274</strain>
    </source>
</reference>